<protein>
    <submittedName>
        <fullName evidence="2">Uncharacterized protein</fullName>
    </submittedName>
</protein>
<feature type="region of interest" description="Disordered" evidence="1">
    <location>
        <begin position="18"/>
        <end position="124"/>
    </location>
</feature>
<feature type="compositionally biased region" description="Basic and acidic residues" evidence="1">
    <location>
        <begin position="92"/>
        <end position="101"/>
    </location>
</feature>
<gene>
    <name evidence="2" type="ORF">ANCCAN_24348</name>
</gene>
<comment type="caution">
    <text evidence="2">The sequence shown here is derived from an EMBL/GenBank/DDBJ whole genome shotgun (WGS) entry which is preliminary data.</text>
</comment>
<name>A0A368FE90_ANCCA</name>
<dbReference type="AlphaFoldDB" id="A0A368FE90"/>
<evidence type="ECO:0000313" key="3">
    <source>
        <dbReference type="Proteomes" id="UP000252519"/>
    </source>
</evidence>
<feature type="compositionally biased region" description="Polar residues" evidence="1">
    <location>
        <begin position="35"/>
        <end position="53"/>
    </location>
</feature>
<evidence type="ECO:0000256" key="1">
    <source>
        <dbReference type="SAM" id="MobiDB-lite"/>
    </source>
</evidence>
<dbReference type="EMBL" id="JOJR01001741">
    <property type="protein sequence ID" value="RCN29888.1"/>
    <property type="molecule type" value="Genomic_DNA"/>
</dbReference>
<dbReference type="Proteomes" id="UP000252519">
    <property type="component" value="Unassembled WGS sequence"/>
</dbReference>
<sequence>MSKCWDSLCGYFKTLDGHSHEHTGGSHIKQAGSKLDSQGSPHTEHNLGNSPSRQTRDDPSNVPNVPVYNHLDNLMSKTNSDGVEGRALPKPHVPDQSKIDKIPPGGSVADSKEQPETLTLKVLV</sequence>
<keyword evidence="3" id="KW-1185">Reference proteome</keyword>
<proteinExistence type="predicted"/>
<reference evidence="2 3" key="1">
    <citation type="submission" date="2014-10" db="EMBL/GenBank/DDBJ databases">
        <title>Draft genome of the hookworm Ancylostoma caninum.</title>
        <authorList>
            <person name="Mitreva M."/>
        </authorList>
    </citation>
    <scope>NUCLEOTIDE SEQUENCE [LARGE SCALE GENOMIC DNA]</scope>
    <source>
        <strain evidence="2 3">Baltimore</strain>
    </source>
</reference>
<organism evidence="2 3">
    <name type="scientific">Ancylostoma caninum</name>
    <name type="common">Dog hookworm</name>
    <dbReference type="NCBI Taxonomy" id="29170"/>
    <lineage>
        <taxon>Eukaryota</taxon>
        <taxon>Metazoa</taxon>
        <taxon>Ecdysozoa</taxon>
        <taxon>Nematoda</taxon>
        <taxon>Chromadorea</taxon>
        <taxon>Rhabditida</taxon>
        <taxon>Rhabditina</taxon>
        <taxon>Rhabditomorpha</taxon>
        <taxon>Strongyloidea</taxon>
        <taxon>Ancylostomatidae</taxon>
        <taxon>Ancylostomatinae</taxon>
        <taxon>Ancylostoma</taxon>
    </lineage>
</organism>
<evidence type="ECO:0000313" key="2">
    <source>
        <dbReference type="EMBL" id="RCN29888.1"/>
    </source>
</evidence>
<accession>A0A368FE90</accession>